<gene>
    <name evidence="1" type="ORF">HNR40_004689</name>
</gene>
<dbReference type="RefSeq" id="WP_184964657.1">
    <property type="nucleotide sequence ID" value="NZ_JACHIN010000006.1"/>
</dbReference>
<proteinExistence type="predicted"/>
<organism evidence="1 2">
    <name type="scientific">Nonomuraea endophytica</name>
    <dbReference type="NCBI Taxonomy" id="714136"/>
    <lineage>
        <taxon>Bacteria</taxon>
        <taxon>Bacillati</taxon>
        <taxon>Actinomycetota</taxon>
        <taxon>Actinomycetes</taxon>
        <taxon>Streptosporangiales</taxon>
        <taxon>Streptosporangiaceae</taxon>
        <taxon>Nonomuraea</taxon>
    </lineage>
</organism>
<evidence type="ECO:0000313" key="1">
    <source>
        <dbReference type="EMBL" id="MBB5079203.1"/>
    </source>
</evidence>
<sequence>MAAQRGVRAAAHPRAELVDRGTRRAAEAVEVALEREDVRLVLVAQELLDGFEYAVELGPHRLEALVHVAQPGEIGPRGVVLSRACSWPGQVPTSKTMS</sequence>
<dbReference type="Proteomes" id="UP000568380">
    <property type="component" value="Unassembled WGS sequence"/>
</dbReference>
<name>A0A7W8A6M5_9ACTN</name>
<reference evidence="1 2" key="1">
    <citation type="submission" date="2020-08" db="EMBL/GenBank/DDBJ databases">
        <title>Genomic Encyclopedia of Type Strains, Phase IV (KMG-IV): sequencing the most valuable type-strain genomes for metagenomic binning, comparative biology and taxonomic classification.</title>
        <authorList>
            <person name="Goeker M."/>
        </authorList>
    </citation>
    <scope>NUCLEOTIDE SEQUENCE [LARGE SCALE GENOMIC DNA]</scope>
    <source>
        <strain evidence="1 2">DSM 45385</strain>
    </source>
</reference>
<comment type="caution">
    <text evidence="1">The sequence shown here is derived from an EMBL/GenBank/DDBJ whole genome shotgun (WGS) entry which is preliminary data.</text>
</comment>
<dbReference type="AlphaFoldDB" id="A0A7W8A6M5"/>
<accession>A0A7W8A6M5</accession>
<keyword evidence="2" id="KW-1185">Reference proteome</keyword>
<dbReference type="EMBL" id="JACHIN010000006">
    <property type="protein sequence ID" value="MBB5079203.1"/>
    <property type="molecule type" value="Genomic_DNA"/>
</dbReference>
<protein>
    <submittedName>
        <fullName evidence="1">Uncharacterized protein</fullName>
    </submittedName>
</protein>
<evidence type="ECO:0000313" key="2">
    <source>
        <dbReference type="Proteomes" id="UP000568380"/>
    </source>
</evidence>